<dbReference type="RefSeq" id="WP_340366472.1">
    <property type="nucleotide sequence ID" value="NZ_JBBKZV010000022.1"/>
</dbReference>
<organism evidence="2 3">
    <name type="scientific">Variovorax humicola</name>
    <dbReference type="NCBI Taxonomy" id="1769758"/>
    <lineage>
        <taxon>Bacteria</taxon>
        <taxon>Pseudomonadati</taxon>
        <taxon>Pseudomonadota</taxon>
        <taxon>Betaproteobacteria</taxon>
        <taxon>Burkholderiales</taxon>
        <taxon>Comamonadaceae</taxon>
        <taxon>Variovorax</taxon>
    </lineage>
</organism>
<feature type="chain" id="PRO_5046237987" evidence="1">
    <location>
        <begin position="31"/>
        <end position="538"/>
    </location>
</feature>
<dbReference type="InterPro" id="IPR006311">
    <property type="entry name" value="TAT_signal"/>
</dbReference>
<protein>
    <submittedName>
        <fullName evidence="2">Uncharacterized protein</fullName>
    </submittedName>
</protein>
<keyword evidence="1" id="KW-0732">Signal</keyword>
<dbReference type="Proteomes" id="UP001363010">
    <property type="component" value="Unassembled WGS sequence"/>
</dbReference>
<dbReference type="PROSITE" id="PS51318">
    <property type="entry name" value="TAT"/>
    <property type="match status" value="1"/>
</dbReference>
<keyword evidence="3" id="KW-1185">Reference proteome</keyword>
<evidence type="ECO:0000313" key="3">
    <source>
        <dbReference type="Proteomes" id="UP001363010"/>
    </source>
</evidence>
<gene>
    <name evidence="2" type="ORF">WKW80_26020</name>
</gene>
<feature type="signal peptide" evidence="1">
    <location>
        <begin position="1"/>
        <end position="30"/>
    </location>
</feature>
<evidence type="ECO:0000313" key="2">
    <source>
        <dbReference type="EMBL" id="MEJ8825439.1"/>
    </source>
</evidence>
<accession>A0ABU8W7F4</accession>
<proteinExistence type="predicted"/>
<comment type="caution">
    <text evidence="2">The sequence shown here is derived from an EMBL/GenBank/DDBJ whole genome shotgun (WGS) entry which is preliminary data.</text>
</comment>
<name>A0ABU8W7F4_9BURK</name>
<dbReference type="EMBL" id="JBBKZV010000022">
    <property type="protein sequence ID" value="MEJ8825439.1"/>
    <property type="molecule type" value="Genomic_DNA"/>
</dbReference>
<sequence length="538" mass="59295">MTTPTHGRREFCRIALGAALAAAAHSRAAAAGPAAPGARYFPPDAVRVDPPGVDLQRMLDQNKSVRLGAGNYGNVIIRSGHTLVGLPGGHTKLARVTLQKGARDFEIRGVQVTEGLRIEAGQPTGPGVFRDLRAMVHASGAELNDIDLVSLFESQQDFRNTKTRNVRWVRPQTHDGGWNNDLPALILTGQGEGNAIAALNALEPRNGALWIEGQKNFSVFGLDEESYKKRKVEAPVIKIRKSGDVLLAGVGGFAHEAQGIDSDAARTYYWRSGLQTGRENIFDNGRPFLREKPPDWPRWQRRRPLVRLPRVDISQAREDDGALQRMLDDGPRVIQLDRDVSLRTPLRVRRPVIIVGNGHAIVQLDPSRPVLQVDFSAAIAERLTIPFDMLDLALVGGRVGVYHNQPDLQLSGFTWANVLFQDQREAGILLDKQAYAFDQGLIDHCTFDGPAGWVQDAIRREGDHKSLAYMDKVLTYRCVFDNTRASLDFQMARADNLLSFVECDFKAPARIESGANYPVFVGCTGPIASRSSTTVQFD</sequence>
<reference evidence="2 3" key="1">
    <citation type="submission" date="2024-03" db="EMBL/GenBank/DDBJ databases">
        <title>Novel species of the genus Variovorax.</title>
        <authorList>
            <person name="Liu Q."/>
            <person name="Xin Y.-H."/>
        </authorList>
    </citation>
    <scope>NUCLEOTIDE SEQUENCE [LARGE SCALE GENOMIC DNA]</scope>
    <source>
        <strain evidence="2 3">KACC 18501</strain>
    </source>
</reference>
<evidence type="ECO:0000256" key="1">
    <source>
        <dbReference type="SAM" id="SignalP"/>
    </source>
</evidence>